<dbReference type="EMBL" id="JAMSHJ010000001">
    <property type="protein sequence ID" value="KAI5448434.1"/>
    <property type="molecule type" value="Genomic_DNA"/>
</dbReference>
<dbReference type="InterPro" id="IPR001313">
    <property type="entry name" value="Pumilio_RNA-bd_rpt"/>
</dbReference>
<accession>A0A9D5BRG2</accession>
<evidence type="ECO:0000256" key="1">
    <source>
        <dbReference type="ARBA" id="ARBA00022737"/>
    </source>
</evidence>
<dbReference type="CDD" id="cd07920">
    <property type="entry name" value="Pumilio"/>
    <property type="match status" value="1"/>
</dbReference>
<feature type="repeat" description="Pumilio" evidence="5">
    <location>
        <begin position="621"/>
        <end position="657"/>
    </location>
</feature>
<feature type="repeat" description="Pumilio" evidence="5">
    <location>
        <begin position="733"/>
        <end position="768"/>
    </location>
</feature>
<evidence type="ECO:0000259" key="6">
    <source>
        <dbReference type="PROSITE" id="PS50303"/>
    </source>
</evidence>
<evidence type="ECO:0000256" key="4">
    <source>
        <dbReference type="ARBA" id="ARBA00058490"/>
    </source>
</evidence>
<dbReference type="InterPro" id="IPR033133">
    <property type="entry name" value="PUM-HD"/>
</dbReference>
<dbReference type="OrthoDB" id="668540at2759"/>
<dbReference type="PROSITE" id="PS50303">
    <property type="entry name" value="PUM_HD"/>
    <property type="match status" value="1"/>
</dbReference>
<dbReference type="PANTHER" id="PTHR12537">
    <property type="entry name" value="RNA BINDING PROTEIN PUMILIO-RELATED"/>
    <property type="match status" value="1"/>
</dbReference>
<evidence type="ECO:0000313" key="8">
    <source>
        <dbReference type="Proteomes" id="UP001058974"/>
    </source>
</evidence>
<protein>
    <recommendedName>
        <fullName evidence="6">PUM-HD domain-containing protein</fullName>
    </recommendedName>
</protein>
<organism evidence="7 8">
    <name type="scientific">Pisum sativum</name>
    <name type="common">Garden pea</name>
    <name type="synonym">Lathyrus oleraceus</name>
    <dbReference type="NCBI Taxonomy" id="3888"/>
    <lineage>
        <taxon>Eukaryota</taxon>
        <taxon>Viridiplantae</taxon>
        <taxon>Streptophyta</taxon>
        <taxon>Embryophyta</taxon>
        <taxon>Tracheophyta</taxon>
        <taxon>Spermatophyta</taxon>
        <taxon>Magnoliopsida</taxon>
        <taxon>eudicotyledons</taxon>
        <taxon>Gunneridae</taxon>
        <taxon>Pentapetalae</taxon>
        <taxon>rosids</taxon>
        <taxon>fabids</taxon>
        <taxon>Fabales</taxon>
        <taxon>Fabaceae</taxon>
        <taxon>Papilionoideae</taxon>
        <taxon>50 kb inversion clade</taxon>
        <taxon>NPAAA clade</taxon>
        <taxon>Hologalegina</taxon>
        <taxon>IRL clade</taxon>
        <taxon>Fabeae</taxon>
        <taxon>Lathyrus</taxon>
    </lineage>
</organism>
<name>A0A9D5BRG2_PEA</name>
<feature type="repeat" description="Pumilio" evidence="5">
    <location>
        <begin position="805"/>
        <end position="840"/>
    </location>
</feature>
<dbReference type="PANTHER" id="PTHR12537:SF13">
    <property type="entry name" value="PUMILIO HOMOLOGY DOMAIN FAMILY MEMBER 4"/>
    <property type="match status" value="1"/>
</dbReference>
<dbReference type="Gramene" id="Psat1g216720.1">
    <property type="protein sequence ID" value="Psat1g216720.1.cds"/>
    <property type="gene ID" value="Psat1g216720"/>
</dbReference>
<dbReference type="InterPro" id="IPR011989">
    <property type="entry name" value="ARM-like"/>
</dbReference>
<reference evidence="7 8" key="1">
    <citation type="journal article" date="2022" name="Nat. Genet.">
        <title>Improved pea reference genome and pan-genome highlight genomic features and evolutionary characteristics.</title>
        <authorList>
            <person name="Yang T."/>
            <person name="Liu R."/>
            <person name="Luo Y."/>
            <person name="Hu S."/>
            <person name="Wang D."/>
            <person name="Wang C."/>
            <person name="Pandey M.K."/>
            <person name="Ge S."/>
            <person name="Xu Q."/>
            <person name="Li N."/>
            <person name="Li G."/>
            <person name="Huang Y."/>
            <person name="Saxena R.K."/>
            <person name="Ji Y."/>
            <person name="Li M."/>
            <person name="Yan X."/>
            <person name="He Y."/>
            <person name="Liu Y."/>
            <person name="Wang X."/>
            <person name="Xiang C."/>
            <person name="Varshney R.K."/>
            <person name="Ding H."/>
            <person name="Gao S."/>
            <person name="Zong X."/>
        </authorList>
    </citation>
    <scope>NUCLEOTIDE SEQUENCE [LARGE SCALE GENOMIC DNA]</scope>
    <source>
        <strain evidence="7 8">cv. Zhongwan 6</strain>
    </source>
</reference>
<dbReference type="AlphaFoldDB" id="A0A9D5BRG2"/>
<comment type="caution">
    <text evidence="7">The sequence shown here is derived from an EMBL/GenBank/DDBJ whole genome shotgun (WGS) entry which is preliminary data.</text>
</comment>
<evidence type="ECO:0000256" key="3">
    <source>
        <dbReference type="ARBA" id="ARBA00022884"/>
    </source>
</evidence>
<dbReference type="SUPFAM" id="SSF48371">
    <property type="entry name" value="ARM repeat"/>
    <property type="match status" value="1"/>
</dbReference>
<dbReference type="InterPro" id="IPR033712">
    <property type="entry name" value="Pumilio_RNA-bd"/>
</dbReference>
<sequence>MIENVKDDGRELELLLNEIPRVTSSSSDDDFVNPYQSLDRYGNHDNDYDHDLVSSFVMKQNQGNYGNGNGVRGYDEEALKSPVTVSGFSMQSENGSSSSFFSDYGTPTPPLMEDPKSTTTAIGTGAAGAGTGTFYNPNNPDFSHGTDRFVDLCSNFSRMYTSNQQDNPSVDYNSHRNGFLDSDSVRFQSHLLNNPIRRRGAEISSALTLDYGVANSFGSSQSCSARRERGTIYSHLNGFGNPVDSALTRDHGVANSYGSSQSCSERPHRDTIYSQLNGFGSSVDSDSVRFQPPFLNNPISHRRAEMNSAFAQDYGVANSFGSSQSYSGRDYGVANSFRSSQSYSGQCERDTMYSQLNDFGASSSTGSSYHRSQHYRGTLGHETAAPYFSRRNSVVHAPLHSQNYGMNYSQEPGTSRLPFHSLGTDFRPSARVVLPSNARRIPQGNIDMNAVRREGSFILQGDEGLSYVGAGSSDRSDRWCQNAAREFGFPKHLYKSEVDIQHPVMGACETPRSSRIGSPFTLPPNYNSLSEAPFTLSPNYNSPSPFTLPPNYNSLSEAPFTLPPDYNSLSEAPFALPPNYNSLLEARGSIYLMTQDQNGCRYLQRMFEEGRIEDVQIIFDEIIGHMVELMTSPFGNYLIQKLLDVCSEEQRMKIIIMVIQEPGQLVEISLNAHGTRVVQKLIETLKTEQQTSLVVSALEPGSLTLIKDLHGNHVVQHCLECLSNEDNKFIYVAAVKYCVDIATHQHGCCVLQKCIRYSSGEHREILAAEIFANALLLAQDKYGNYVVQCTLDLKIASAATTLTLQFEGSYAHMSMQRYSSHVVEKCLEVFNDEQRAEIIHELLSDPHFDQLLQDPQANYVIQKALRCSEGHVYNSLVETIESYKTICRNSPYSKKIFSQKLLKK</sequence>
<feature type="repeat" description="Pumilio" evidence="5">
    <location>
        <begin position="769"/>
        <end position="804"/>
    </location>
</feature>
<dbReference type="Gene3D" id="1.25.10.10">
    <property type="entry name" value="Leucine-rich Repeat Variant"/>
    <property type="match status" value="1"/>
</dbReference>
<dbReference type="SMART" id="SM00025">
    <property type="entry name" value="Pumilio"/>
    <property type="match status" value="8"/>
</dbReference>
<evidence type="ECO:0000256" key="5">
    <source>
        <dbReference type="PROSITE-ProRule" id="PRU00317"/>
    </source>
</evidence>
<evidence type="ECO:0000313" key="7">
    <source>
        <dbReference type="EMBL" id="KAI5448434.1"/>
    </source>
</evidence>
<dbReference type="PROSITE" id="PS50302">
    <property type="entry name" value="PUM"/>
    <property type="match status" value="8"/>
</dbReference>
<keyword evidence="3" id="KW-0694">RNA-binding</keyword>
<feature type="repeat" description="Pumilio" evidence="5">
    <location>
        <begin position="582"/>
        <end position="620"/>
    </location>
</feature>
<gene>
    <name evidence="7" type="ORF">KIW84_015739</name>
</gene>
<feature type="domain" description="PUM-HD" evidence="6">
    <location>
        <begin position="561"/>
        <end position="904"/>
    </location>
</feature>
<dbReference type="Gramene" id="PSAT_LOCUS3776_t1">
    <property type="protein sequence ID" value="CAL5183201.1"/>
    <property type="gene ID" value="PSAT_LOCUS3776"/>
</dbReference>
<dbReference type="GO" id="GO:0006417">
    <property type="term" value="P:regulation of translation"/>
    <property type="evidence" value="ECO:0007669"/>
    <property type="project" value="UniProtKB-KW"/>
</dbReference>
<dbReference type="InterPro" id="IPR016024">
    <property type="entry name" value="ARM-type_fold"/>
</dbReference>
<keyword evidence="1" id="KW-0677">Repeat</keyword>
<keyword evidence="8" id="KW-1185">Reference proteome</keyword>
<evidence type="ECO:0000256" key="2">
    <source>
        <dbReference type="ARBA" id="ARBA00022845"/>
    </source>
</evidence>
<dbReference type="Gramene" id="Psat01G0573900-T1">
    <property type="protein sequence ID" value="KAI5448434.1"/>
    <property type="gene ID" value="KIW84_015739"/>
</dbReference>
<dbReference type="Proteomes" id="UP001058974">
    <property type="component" value="Chromosome 1"/>
</dbReference>
<dbReference type="GO" id="GO:0005737">
    <property type="term" value="C:cytoplasm"/>
    <property type="evidence" value="ECO:0007669"/>
    <property type="project" value="TreeGrafter"/>
</dbReference>
<comment type="function">
    <text evidence="4">Sequence-specific RNA-binding protein that regulates translation and mRNA stability by binding the 3'-UTR of target mRNAs.</text>
</comment>
<proteinExistence type="predicted"/>
<feature type="repeat" description="Pumilio" evidence="5">
    <location>
        <begin position="658"/>
        <end position="696"/>
    </location>
</feature>
<dbReference type="GO" id="GO:0003729">
    <property type="term" value="F:mRNA binding"/>
    <property type="evidence" value="ECO:0007669"/>
    <property type="project" value="TreeGrafter"/>
</dbReference>
<keyword evidence="2" id="KW-0810">Translation regulation</keyword>
<dbReference type="FunFam" id="1.25.10.10:FF:000237">
    <property type="entry name" value="Pumilio homolog 9"/>
    <property type="match status" value="1"/>
</dbReference>
<feature type="repeat" description="Pumilio" evidence="5">
    <location>
        <begin position="697"/>
        <end position="732"/>
    </location>
</feature>
<dbReference type="Pfam" id="PF00806">
    <property type="entry name" value="PUF"/>
    <property type="match status" value="8"/>
</dbReference>
<feature type="repeat" description="Pumilio" evidence="5">
    <location>
        <begin position="841"/>
        <end position="878"/>
    </location>
</feature>